<name>A0A8H7CLS5_9AGAR</name>
<dbReference type="InterPro" id="IPR036047">
    <property type="entry name" value="F-box-like_dom_sf"/>
</dbReference>
<proteinExistence type="predicted"/>
<dbReference type="EMBL" id="JACAZH010000029">
    <property type="protein sequence ID" value="KAF7340766.1"/>
    <property type="molecule type" value="Genomic_DNA"/>
</dbReference>
<dbReference type="InterPro" id="IPR011047">
    <property type="entry name" value="Quinoprotein_ADH-like_sf"/>
</dbReference>
<dbReference type="SUPFAM" id="SSF50998">
    <property type="entry name" value="Quinoprotein alcohol dehydrogenase-like"/>
    <property type="match status" value="1"/>
</dbReference>
<protein>
    <recommendedName>
        <fullName evidence="1">F-box domain-containing protein</fullName>
    </recommendedName>
</protein>
<reference evidence="2" key="1">
    <citation type="submission" date="2020-05" db="EMBL/GenBank/DDBJ databases">
        <title>Mycena genomes resolve the evolution of fungal bioluminescence.</title>
        <authorList>
            <person name="Tsai I.J."/>
        </authorList>
    </citation>
    <scope>NUCLEOTIDE SEQUENCE</scope>
    <source>
        <strain evidence="2">160909Yilan</strain>
    </source>
</reference>
<dbReference type="SUPFAM" id="SSF81383">
    <property type="entry name" value="F-box domain"/>
    <property type="match status" value="1"/>
</dbReference>
<dbReference type="CDD" id="cd09917">
    <property type="entry name" value="F-box_SF"/>
    <property type="match status" value="1"/>
</dbReference>
<accession>A0A8H7CLS5</accession>
<feature type="domain" description="F-box" evidence="1">
    <location>
        <begin position="33"/>
        <end position="81"/>
    </location>
</feature>
<evidence type="ECO:0000313" key="3">
    <source>
        <dbReference type="Proteomes" id="UP000623467"/>
    </source>
</evidence>
<comment type="caution">
    <text evidence="2">The sequence shown here is derived from an EMBL/GenBank/DDBJ whole genome shotgun (WGS) entry which is preliminary data.</text>
</comment>
<dbReference type="Pfam" id="PF12937">
    <property type="entry name" value="F-box-like"/>
    <property type="match status" value="1"/>
</dbReference>
<dbReference type="PROSITE" id="PS50181">
    <property type="entry name" value="FBOX"/>
    <property type="match status" value="1"/>
</dbReference>
<evidence type="ECO:0000313" key="2">
    <source>
        <dbReference type="EMBL" id="KAF7340766.1"/>
    </source>
</evidence>
<evidence type="ECO:0000259" key="1">
    <source>
        <dbReference type="PROSITE" id="PS50181"/>
    </source>
</evidence>
<dbReference type="Proteomes" id="UP000623467">
    <property type="component" value="Unassembled WGS sequence"/>
</dbReference>
<gene>
    <name evidence="2" type="ORF">MSAN_02105200</name>
</gene>
<sequence>MLRSRSLTRSSSSMYRFCTPTSGGHKLRGRSRKVILADLPADVLLCILALVDIYEIISLGQTCKALYNIAFRESKSIWLPFLVDLKRRGLVDEATTPDLAVLSAPELIDCVKRLAIGPSTWKPGSDGTFVPRVRTQRVVQLQATDRDFSQWAAARLLPGGRYVMASVDGRLAAWDIIQDRRVRWNFAGDANTIVLVWDVSRSENDEHTFVVAHSACGRHIPDMFHILEVNLASGTQTKHFSTEFELQNLSLQGDFCFLEDRGIAILLHWRSHTAVKLQYASRTSLFRLALVPGYAVILLLARDFPDRMFLLCETILRKHFAPIGDDIYQVDSLNVEGLLHNARLIHEFEENAFPFDIHPFRSNHTLTVCPSPLAPDEYRVWVSIRKRMHSLRLSVPRSRATEDGLQLHARSSTPLDSESGWQEVEGLTFSGHSSTTVRTIRGTQGFVICATDPDTVGRRVDLPQALGGPALIHVSPYGTWSCLFQRQVVVLYFE</sequence>
<dbReference type="InterPro" id="IPR001810">
    <property type="entry name" value="F-box_dom"/>
</dbReference>
<keyword evidence="3" id="KW-1185">Reference proteome</keyword>
<dbReference type="OrthoDB" id="3020916at2759"/>
<organism evidence="2 3">
    <name type="scientific">Mycena sanguinolenta</name>
    <dbReference type="NCBI Taxonomy" id="230812"/>
    <lineage>
        <taxon>Eukaryota</taxon>
        <taxon>Fungi</taxon>
        <taxon>Dikarya</taxon>
        <taxon>Basidiomycota</taxon>
        <taxon>Agaricomycotina</taxon>
        <taxon>Agaricomycetes</taxon>
        <taxon>Agaricomycetidae</taxon>
        <taxon>Agaricales</taxon>
        <taxon>Marasmiineae</taxon>
        <taxon>Mycenaceae</taxon>
        <taxon>Mycena</taxon>
    </lineage>
</organism>
<dbReference type="AlphaFoldDB" id="A0A8H7CLS5"/>